<keyword evidence="7" id="KW-1185">Reference proteome</keyword>
<organism evidence="6 7">
    <name type="scientific">Streptomyces thermolilacinus SPC6</name>
    <dbReference type="NCBI Taxonomy" id="1306406"/>
    <lineage>
        <taxon>Bacteria</taxon>
        <taxon>Bacillati</taxon>
        <taxon>Actinomycetota</taxon>
        <taxon>Actinomycetes</taxon>
        <taxon>Kitasatosporales</taxon>
        <taxon>Streptomycetaceae</taxon>
        <taxon>Streptomyces</taxon>
    </lineage>
</organism>
<dbReference type="eggNOG" id="ENOG5032SEJ">
    <property type="taxonomic scope" value="Bacteria"/>
</dbReference>
<evidence type="ECO:0000256" key="5">
    <source>
        <dbReference type="SAM" id="Phobius"/>
    </source>
</evidence>
<dbReference type="EMBL" id="ASHX02000001">
    <property type="protein sequence ID" value="OEJ95744.1"/>
    <property type="molecule type" value="Genomic_DNA"/>
</dbReference>
<evidence type="ECO:0000256" key="4">
    <source>
        <dbReference type="ARBA" id="ARBA00023136"/>
    </source>
</evidence>
<accession>A0A1D3DTT3</accession>
<evidence type="ECO:0000256" key="3">
    <source>
        <dbReference type="ARBA" id="ARBA00022989"/>
    </source>
</evidence>
<dbReference type="Pfam" id="PF13564">
    <property type="entry name" value="DoxX_2"/>
    <property type="match status" value="1"/>
</dbReference>
<evidence type="ECO:0000313" key="6">
    <source>
        <dbReference type="EMBL" id="OEJ95744.1"/>
    </source>
</evidence>
<dbReference type="AlphaFoldDB" id="A0A1D3DTT3"/>
<dbReference type="Proteomes" id="UP000095329">
    <property type="component" value="Unassembled WGS sequence"/>
</dbReference>
<dbReference type="InterPro" id="IPR032808">
    <property type="entry name" value="DoxX"/>
</dbReference>
<evidence type="ECO:0000256" key="1">
    <source>
        <dbReference type="ARBA" id="ARBA00004141"/>
    </source>
</evidence>
<dbReference type="RefSeq" id="WP_023588062.1">
    <property type="nucleotide sequence ID" value="NZ_ASHX02000001.1"/>
</dbReference>
<gene>
    <name evidence="6" type="ORF">J116_015890</name>
</gene>
<feature type="transmembrane region" description="Helical" evidence="5">
    <location>
        <begin position="75"/>
        <end position="95"/>
    </location>
</feature>
<comment type="caution">
    <text evidence="6">The sequence shown here is derived from an EMBL/GenBank/DDBJ whole genome shotgun (WGS) entry which is preliminary data.</text>
</comment>
<evidence type="ECO:0000256" key="2">
    <source>
        <dbReference type="ARBA" id="ARBA00022692"/>
    </source>
</evidence>
<dbReference type="GO" id="GO:0016020">
    <property type="term" value="C:membrane"/>
    <property type="evidence" value="ECO:0007669"/>
    <property type="project" value="UniProtKB-SubCell"/>
</dbReference>
<protein>
    <recommendedName>
        <fullName evidence="8">DoxX family protein</fullName>
    </recommendedName>
</protein>
<keyword evidence="2 5" id="KW-0812">Transmembrane</keyword>
<feature type="transmembrane region" description="Helical" evidence="5">
    <location>
        <begin position="47"/>
        <end position="69"/>
    </location>
</feature>
<keyword evidence="4 5" id="KW-0472">Membrane</keyword>
<comment type="subcellular location">
    <subcellularLocation>
        <location evidence="1">Membrane</location>
        <topology evidence="1">Multi-pass membrane protein</topology>
    </subcellularLocation>
</comment>
<dbReference type="STRING" id="1306406.J116_015890"/>
<feature type="transmembrane region" description="Helical" evidence="5">
    <location>
        <begin position="6"/>
        <end position="26"/>
    </location>
</feature>
<keyword evidence="3 5" id="KW-1133">Transmembrane helix</keyword>
<evidence type="ECO:0008006" key="8">
    <source>
        <dbReference type="Google" id="ProtNLM"/>
    </source>
</evidence>
<sequence length="128" mass="13082">MNLALWIVAGLLALVFLVGGVGKLVVPKEKLVTMGPGAAWAGDFSAGALKAIAALEVLGALGLILPAVLGVAPVLVPLAAVGLVLMMAGAAVVRLRRHENRLMLVDLTYLALAAFVAWGRFGAEPFTG</sequence>
<reference evidence="6 7" key="1">
    <citation type="journal article" date="2013" name="Genome Announc.">
        <title>Genome Sequence of Streptomyces violaceusniger Strain SPC6, a Halotolerant Streptomycete That Exhibits Rapid Growth and Development.</title>
        <authorList>
            <person name="Chen X."/>
            <person name="Zhang B."/>
            <person name="Zhang W."/>
            <person name="Wu X."/>
            <person name="Zhang M."/>
            <person name="Chen T."/>
            <person name="Liu G."/>
            <person name="Dyson P."/>
        </authorList>
    </citation>
    <scope>NUCLEOTIDE SEQUENCE [LARGE SCALE GENOMIC DNA]</scope>
    <source>
        <strain evidence="6 7">SPC6</strain>
    </source>
</reference>
<name>A0A1D3DTT3_9ACTN</name>
<feature type="transmembrane region" description="Helical" evidence="5">
    <location>
        <begin position="102"/>
        <end position="121"/>
    </location>
</feature>
<evidence type="ECO:0000313" key="7">
    <source>
        <dbReference type="Proteomes" id="UP000095329"/>
    </source>
</evidence>
<proteinExistence type="predicted"/>
<dbReference type="OrthoDB" id="3790625at2"/>